<dbReference type="Pfam" id="PF03734">
    <property type="entry name" value="YkuD"/>
    <property type="match status" value="1"/>
</dbReference>
<dbReference type="GO" id="GO:0016740">
    <property type="term" value="F:transferase activity"/>
    <property type="evidence" value="ECO:0007669"/>
    <property type="project" value="InterPro"/>
</dbReference>
<evidence type="ECO:0000259" key="1">
    <source>
        <dbReference type="Pfam" id="PF03734"/>
    </source>
</evidence>
<reference evidence="2 3" key="1">
    <citation type="submission" date="2020-07" db="EMBL/GenBank/DDBJ databases">
        <authorList>
            <person name="Sun Q."/>
        </authorList>
    </citation>
    <scope>NUCLEOTIDE SEQUENCE [LARGE SCALE GENOMIC DNA]</scope>
    <source>
        <strain evidence="2 3">CGMCC 1.13654</strain>
    </source>
</reference>
<evidence type="ECO:0000313" key="3">
    <source>
        <dbReference type="Proteomes" id="UP000570166"/>
    </source>
</evidence>
<dbReference type="InterPro" id="IPR005490">
    <property type="entry name" value="LD_TPept_cat_dom"/>
</dbReference>
<accession>A0A838LDD5</accession>
<organism evidence="2 3">
    <name type="scientific">Sphingomonas chungangi</name>
    <dbReference type="NCBI Taxonomy" id="2683589"/>
    <lineage>
        <taxon>Bacteria</taxon>
        <taxon>Pseudomonadati</taxon>
        <taxon>Pseudomonadota</taxon>
        <taxon>Alphaproteobacteria</taxon>
        <taxon>Sphingomonadales</taxon>
        <taxon>Sphingomonadaceae</taxon>
        <taxon>Sphingomonas</taxon>
    </lineage>
</organism>
<evidence type="ECO:0000313" key="2">
    <source>
        <dbReference type="EMBL" id="MBA2935508.1"/>
    </source>
</evidence>
<dbReference type="PANTHER" id="PTHR38589:SF1">
    <property type="entry name" value="BLR0621 PROTEIN"/>
    <property type="match status" value="1"/>
</dbReference>
<dbReference type="RefSeq" id="WP_160365478.1">
    <property type="nucleotide sequence ID" value="NZ_JACEIB010000025.1"/>
</dbReference>
<dbReference type="Proteomes" id="UP000570166">
    <property type="component" value="Unassembled WGS sequence"/>
</dbReference>
<keyword evidence="3" id="KW-1185">Reference proteome</keyword>
<dbReference type="PANTHER" id="PTHR38589">
    <property type="entry name" value="BLR0621 PROTEIN"/>
    <property type="match status" value="1"/>
</dbReference>
<proteinExistence type="predicted"/>
<sequence length="175" mass="19512">MRIVAETDPSLFHVEHEAFPCAIGRSGACSVADKREGDGFTPLGRWPIRAALLRPGGRFSPPAFLPWRWLRPDDGWSDSGRDPAYNRPVRHPHVFSAERMWRDDGRYDAVLMLGYNDDPPVPDRGSAIFLHLRGVLPTEGCIAIDYEVMEALLPRLTSASVLEICRHIGDPTPLG</sequence>
<dbReference type="EMBL" id="JACEIB010000025">
    <property type="protein sequence ID" value="MBA2935508.1"/>
    <property type="molecule type" value="Genomic_DNA"/>
</dbReference>
<protein>
    <submittedName>
        <fullName evidence="2">L,D-transpeptidase family protein</fullName>
    </submittedName>
</protein>
<comment type="caution">
    <text evidence="2">The sequence shown here is derived from an EMBL/GenBank/DDBJ whole genome shotgun (WGS) entry which is preliminary data.</text>
</comment>
<dbReference type="AlphaFoldDB" id="A0A838LDD5"/>
<gene>
    <name evidence="2" type="ORF">HZF05_15580</name>
</gene>
<name>A0A838LDD5_9SPHN</name>
<feature type="domain" description="L,D-TPase catalytic" evidence="1">
    <location>
        <begin position="18"/>
        <end position="158"/>
    </location>
</feature>